<dbReference type="RefSeq" id="WP_036338540.1">
    <property type="nucleotide sequence ID" value="NZ_JPMX01000091.1"/>
</dbReference>
<protein>
    <recommendedName>
        <fullName evidence="1">Bacterial bifunctional deaminase-reductase C-terminal domain-containing protein</fullName>
    </recommendedName>
</protein>
<proteinExistence type="predicted"/>
<dbReference type="PANTHER" id="PTHR38011">
    <property type="entry name" value="DIHYDROFOLATE REDUCTASE FAMILY PROTEIN (AFU_ORTHOLOGUE AFUA_8G06820)"/>
    <property type="match status" value="1"/>
</dbReference>
<evidence type="ECO:0000259" key="1">
    <source>
        <dbReference type="Pfam" id="PF01872"/>
    </source>
</evidence>
<dbReference type="GO" id="GO:0008703">
    <property type="term" value="F:5-amino-6-(5-phosphoribosylamino)uracil reductase activity"/>
    <property type="evidence" value="ECO:0007669"/>
    <property type="project" value="InterPro"/>
</dbReference>
<gene>
    <name evidence="2" type="ORF">IN07_19190</name>
</gene>
<sequence length="190" mass="20306">MRALTYYVGVTLDGFIAAPDGSYDFFPVTEPLLEFIAQEFPETLPTHVRGQLQIADPGTRFDAVVMGRATYEPALQAQITSPYAHLDQHVVSTTLPADIDPAVQVSRDPVQLVRRLKSELGAGVWLAGGGVLAGALLDEIDVLVLKRYPIVLGAGIPLFGPGAAEARPFDVVDERSLSGGTQVSTYARAT</sequence>
<dbReference type="Gene3D" id="3.40.430.10">
    <property type="entry name" value="Dihydrofolate Reductase, subunit A"/>
    <property type="match status" value="1"/>
</dbReference>
<comment type="caution">
    <text evidence="2">The sequence shown here is derived from an EMBL/GenBank/DDBJ whole genome shotgun (WGS) entry which is preliminary data.</text>
</comment>
<dbReference type="STRING" id="1522368.IN07_19190"/>
<organism evidence="2 3">
    <name type="scientific">Modestobacter caceresii</name>
    <dbReference type="NCBI Taxonomy" id="1522368"/>
    <lineage>
        <taxon>Bacteria</taxon>
        <taxon>Bacillati</taxon>
        <taxon>Actinomycetota</taxon>
        <taxon>Actinomycetes</taxon>
        <taxon>Geodermatophilales</taxon>
        <taxon>Geodermatophilaceae</taxon>
        <taxon>Modestobacter</taxon>
    </lineage>
</organism>
<dbReference type="SUPFAM" id="SSF53597">
    <property type="entry name" value="Dihydrofolate reductase-like"/>
    <property type="match status" value="1"/>
</dbReference>
<dbReference type="InterPro" id="IPR024072">
    <property type="entry name" value="DHFR-like_dom_sf"/>
</dbReference>
<dbReference type="OrthoDB" id="195113at2"/>
<dbReference type="Pfam" id="PF01872">
    <property type="entry name" value="RibD_C"/>
    <property type="match status" value="1"/>
</dbReference>
<name>A0A098Y3M6_9ACTN</name>
<evidence type="ECO:0000313" key="2">
    <source>
        <dbReference type="EMBL" id="KGH45084.1"/>
    </source>
</evidence>
<keyword evidence="3" id="KW-1185">Reference proteome</keyword>
<evidence type="ECO:0000313" key="3">
    <source>
        <dbReference type="Proteomes" id="UP000029713"/>
    </source>
</evidence>
<dbReference type="AlphaFoldDB" id="A0A098Y3M6"/>
<dbReference type="EMBL" id="JPMX01000091">
    <property type="protein sequence ID" value="KGH45084.1"/>
    <property type="molecule type" value="Genomic_DNA"/>
</dbReference>
<dbReference type="Proteomes" id="UP000029713">
    <property type="component" value="Unassembled WGS sequence"/>
</dbReference>
<accession>A0A098Y3M6</accession>
<dbReference type="InterPro" id="IPR002734">
    <property type="entry name" value="RibDG_C"/>
</dbReference>
<reference evidence="2 3" key="1">
    <citation type="submission" date="2014-07" db="EMBL/GenBank/DDBJ databases">
        <title>Biosystematic studies on Modestobacter strains isolated from extreme hyper-arid desert soil and from historic building.</title>
        <authorList>
            <person name="Bukarasam K."/>
            <person name="Bull A."/>
            <person name="Girard G."/>
            <person name="van Wezel G."/>
            <person name="Goodfellow M."/>
        </authorList>
    </citation>
    <scope>NUCLEOTIDE SEQUENCE [LARGE SCALE GENOMIC DNA]</scope>
    <source>
        <strain evidence="2 3">KNN45-2b</strain>
    </source>
</reference>
<feature type="domain" description="Bacterial bifunctional deaminase-reductase C-terminal" evidence="1">
    <location>
        <begin position="4"/>
        <end position="166"/>
    </location>
</feature>
<dbReference type="PANTHER" id="PTHR38011:SF11">
    <property type="entry name" value="2,5-DIAMINO-6-RIBOSYLAMINO-4(3H)-PYRIMIDINONE 5'-PHOSPHATE REDUCTASE"/>
    <property type="match status" value="1"/>
</dbReference>
<dbReference type="InterPro" id="IPR050765">
    <property type="entry name" value="Riboflavin_Biosynth_HTPR"/>
</dbReference>
<dbReference type="GO" id="GO:0009231">
    <property type="term" value="P:riboflavin biosynthetic process"/>
    <property type="evidence" value="ECO:0007669"/>
    <property type="project" value="InterPro"/>
</dbReference>